<comment type="similarity">
    <text evidence="1">Belongs to the four-carbon acid sugar kinase family.</text>
</comment>
<evidence type="ECO:0000313" key="9">
    <source>
        <dbReference type="EMBL" id="XBO71763.1"/>
    </source>
</evidence>
<evidence type="ECO:0000256" key="6">
    <source>
        <dbReference type="ARBA" id="ARBA00023277"/>
    </source>
</evidence>
<keyword evidence="3" id="KW-0547">Nucleotide-binding</keyword>
<dbReference type="Pfam" id="PF07005">
    <property type="entry name" value="SBD_N"/>
    <property type="match status" value="1"/>
</dbReference>
<evidence type="ECO:0000259" key="8">
    <source>
        <dbReference type="Pfam" id="PF17042"/>
    </source>
</evidence>
<dbReference type="InterPro" id="IPR010737">
    <property type="entry name" value="4-carb_acid_sugar_kinase_N"/>
</dbReference>
<dbReference type="GO" id="GO:0005524">
    <property type="term" value="F:ATP binding"/>
    <property type="evidence" value="ECO:0007669"/>
    <property type="project" value="UniProtKB-KW"/>
</dbReference>
<proteinExistence type="inferred from homology"/>
<dbReference type="GO" id="GO:0016301">
    <property type="term" value="F:kinase activity"/>
    <property type="evidence" value="ECO:0007669"/>
    <property type="project" value="UniProtKB-KW"/>
</dbReference>
<dbReference type="RefSeq" id="WP_348827603.1">
    <property type="nucleotide sequence ID" value="NZ_CP098827.1"/>
</dbReference>
<dbReference type="Gene3D" id="3.40.980.20">
    <property type="entry name" value="Four-carbon acid sugar kinase, nucleotide binding domain"/>
    <property type="match status" value="1"/>
</dbReference>
<evidence type="ECO:0000256" key="4">
    <source>
        <dbReference type="ARBA" id="ARBA00022777"/>
    </source>
</evidence>
<feature type="domain" description="Four-carbon acid sugar kinase nucleotide binding" evidence="8">
    <location>
        <begin position="272"/>
        <end position="438"/>
    </location>
</feature>
<dbReference type="InterPro" id="IPR037051">
    <property type="entry name" value="4-carb_acid_sugar_kinase_N_sf"/>
</dbReference>
<keyword evidence="2" id="KW-0808">Transferase</keyword>
<dbReference type="InterPro" id="IPR031475">
    <property type="entry name" value="NBD_C"/>
</dbReference>
<dbReference type="Gene3D" id="3.40.50.10840">
    <property type="entry name" value="Putative sugar-binding, N-terminal domain"/>
    <property type="match status" value="1"/>
</dbReference>
<organism evidence="9">
    <name type="scientific">Halomonas sp. RT37</name>
    <dbReference type="NCBI Taxonomy" id="2950872"/>
    <lineage>
        <taxon>Bacteria</taxon>
        <taxon>Pseudomonadati</taxon>
        <taxon>Pseudomonadota</taxon>
        <taxon>Gammaproteobacteria</taxon>
        <taxon>Oceanospirillales</taxon>
        <taxon>Halomonadaceae</taxon>
        <taxon>Halomonas</taxon>
    </lineage>
</organism>
<dbReference type="EMBL" id="CP098827">
    <property type="protein sequence ID" value="XBO71763.1"/>
    <property type="molecule type" value="Genomic_DNA"/>
</dbReference>
<protein>
    <submittedName>
        <fullName evidence="9">Four-carbon acid sugar kinase family protein</fullName>
    </submittedName>
</protein>
<keyword evidence="4 9" id="KW-0418">Kinase</keyword>
<keyword evidence="5" id="KW-0067">ATP-binding</keyword>
<name>A0AAU7KL17_9GAMM</name>
<evidence type="ECO:0000259" key="7">
    <source>
        <dbReference type="Pfam" id="PF07005"/>
    </source>
</evidence>
<dbReference type="InterPro" id="IPR042213">
    <property type="entry name" value="NBD_C_sf"/>
</dbReference>
<gene>
    <name evidence="9" type="ORF">NFG58_03330</name>
</gene>
<evidence type="ECO:0000256" key="1">
    <source>
        <dbReference type="ARBA" id="ARBA00005715"/>
    </source>
</evidence>
<evidence type="ECO:0000256" key="2">
    <source>
        <dbReference type="ARBA" id="ARBA00022679"/>
    </source>
</evidence>
<feature type="domain" description="Four-carbon acid sugar kinase N-terminal" evidence="7">
    <location>
        <begin position="7"/>
        <end position="246"/>
    </location>
</feature>
<evidence type="ECO:0000256" key="3">
    <source>
        <dbReference type="ARBA" id="ARBA00022741"/>
    </source>
</evidence>
<dbReference type="SUPFAM" id="SSF142764">
    <property type="entry name" value="YgbK-like"/>
    <property type="match status" value="1"/>
</dbReference>
<sequence>MNDLLLSYYGDDLTGSTDALEALACQGVPSVLFTARPSAEQRARFDHCRALGLAGTSRSESNDWMRRELKRSFQWLAEQSAALTHYKTCSTFDSSPEVGSIGCAMEVARGVFGETPIPLVVGVPQMRRYTVFGELYAAYQDQIYRIDRHPVMSRHPVTPMHEADLRRHLAAQTTLPVGLIDVPSLALPDIDERVDHALAEHPAVLFDVLEPPHQQAVGHQLWRTRPQQQGGKGGFVVGSSGVEYALLAEWRRLGLVEGGEDFTPPRSVERIAVVSGSVSSTTARQIHWAVEHAGFQRIELDARSLAIPAHRNEAMATAILKALDALSSGRSVILHTAMGPDSHDDSLATESSRHSLGKALGEMLKALVDDQGLTRVSVAGGDTSSHAIAALNIHALTVKMPLPDTPGSPLCQAHSDDPRYQDLEIAFKGGQIGGDDYFERLRRGRALTDHEH</sequence>
<dbReference type="AlphaFoldDB" id="A0AAU7KL17"/>
<accession>A0AAU7KL17</accession>
<keyword evidence="6" id="KW-0119">Carbohydrate metabolism</keyword>
<evidence type="ECO:0000256" key="5">
    <source>
        <dbReference type="ARBA" id="ARBA00022840"/>
    </source>
</evidence>
<reference evidence="9" key="1">
    <citation type="submission" date="2022-06" db="EMBL/GenBank/DDBJ databases">
        <title>A novel DMS-producing enzyme.</title>
        <authorList>
            <person name="Zhang Y."/>
        </authorList>
    </citation>
    <scope>NUCLEOTIDE SEQUENCE</scope>
    <source>
        <strain evidence="9">RT37</strain>
    </source>
</reference>
<dbReference type="Pfam" id="PF17042">
    <property type="entry name" value="NBD_C"/>
    <property type="match status" value="1"/>
</dbReference>